<evidence type="ECO:0000256" key="5">
    <source>
        <dbReference type="SAM" id="Phobius"/>
    </source>
</evidence>
<organism evidence="6 7">
    <name type="scientific">Knufia obscura</name>
    <dbReference type="NCBI Taxonomy" id="1635080"/>
    <lineage>
        <taxon>Eukaryota</taxon>
        <taxon>Fungi</taxon>
        <taxon>Dikarya</taxon>
        <taxon>Ascomycota</taxon>
        <taxon>Pezizomycotina</taxon>
        <taxon>Eurotiomycetes</taxon>
        <taxon>Chaetothyriomycetidae</taxon>
        <taxon>Chaetothyriales</taxon>
        <taxon>Trichomeriaceae</taxon>
        <taxon>Knufia</taxon>
    </lineage>
</organism>
<dbReference type="Pfam" id="PF04750">
    <property type="entry name" value="Far-17a_AIG1"/>
    <property type="match status" value="1"/>
</dbReference>
<dbReference type="InterPro" id="IPR006838">
    <property type="entry name" value="ADTRP_AIG1"/>
</dbReference>
<feature type="transmembrane region" description="Helical" evidence="5">
    <location>
        <begin position="83"/>
        <end position="103"/>
    </location>
</feature>
<evidence type="ECO:0000256" key="2">
    <source>
        <dbReference type="ARBA" id="ARBA00022692"/>
    </source>
</evidence>
<proteinExistence type="predicted"/>
<dbReference type="EMBL" id="JAVHJV010000004">
    <property type="protein sequence ID" value="KAK5943653.1"/>
    <property type="molecule type" value="Genomic_DNA"/>
</dbReference>
<keyword evidence="3 5" id="KW-1133">Transmembrane helix</keyword>
<evidence type="ECO:0000256" key="3">
    <source>
        <dbReference type="ARBA" id="ARBA00022989"/>
    </source>
</evidence>
<evidence type="ECO:0000313" key="7">
    <source>
        <dbReference type="Proteomes" id="UP001334248"/>
    </source>
</evidence>
<keyword evidence="7" id="KW-1185">Reference proteome</keyword>
<gene>
    <name evidence="6" type="ORF">PMZ80_004661</name>
</gene>
<evidence type="ECO:0000313" key="6">
    <source>
        <dbReference type="EMBL" id="KAK5943653.1"/>
    </source>
</evidence>
<comment type="caution">
    <text evidence="6">The sequence shown here is derived from an EMBL/GenBank/DDBJ whole genome shotgun (WGS) entry which is preliminary data.</text>
</comment>
<feature type="transmembrane region" description="Helical" evidence="5">
    <location>
        <begin position="225"/>
        <end position="246"/>
    </location>
</feature>
<keyword evidence="4 5" id="KW-0472">Membrane</keyword>
<name>A0ABR0RTS1_9EURO</name>
<dbReference type="Proteomes" id="UP001334248">
    <property type="component" value="Unassembled WGS sequence"/>
</dbReference>
<keyword evidence="2 5" id="KW-0812">Transmembrane</keyword>
<comment type="subcellular location">
    <subcellularLocation>
        <location evidence="1">Endomembrane system</location>
        <topology evidence="1">Multi-pass membrane protein</topology>
    </subcellularLocation>
</comment>
<dbReference type="PANTHER" id="PTHR10989:SF16">
    <property type="entry name" value="AT02829P-RELATED"/>
    <property type="match status" value="1"/>
</dbReference>
<dbReference type="PANTHER" id="PTHR10989">
    <property type="entry name" value="ANDROGEN-INDUCED PROTEIN 1-RELATED"/>
    <property type="match status" value="1"/>
</dbReference>
<evidence type="ECO:0008006" key="8">
    <source>
        <dbReference type="Google" id="ProtNLM"/>
    </source>
</evidence>
<dbReference type="RefSeq" id="XP_064731743.1">
    <property type="nucleotide sequence ID" value="XM_064873085.1"/>
</dbReference>
<feature type="transmembrane region" description="Helical" evidence="5">
    <location>
        <begin position="181"/>
        <end position="205"/>
    </location>
</feature>
<accession>A0ABR0RTS1</accession>
<sequence>MSRELQKTRSPAVDDLVRRHPLQRLESPSRSISAFVHPLSSSQSYVSLPSRVTGPPSVSLHGQVPVSCTTNSSTSNQSYGWHFQYLTIIGLSLATATFTLGLLSDATLFRPVFLAKNILSCCSAPMEFLISTLYWGLRAIDPTLVVPKELELPLETDISFHLIPTVMLLIDLLFLSPPWTISIVPALGLSGAIAFGYWFWIELCYSKNGFYPYPLFALLDQKQRVGLFVGSAVVMTLSTVILKWLYGKVNGVEGESRVGQVKKAQ</sequence>
<evidence type="ECO:0000256" key="4">
    <source>
        <dbReference type="ARBA" id="ARBA00023136"/>
    </source>
</evidence>
<evidence type="ECO:0000256" key="1">
    <source>
        <dbReference type="ARBA" id="ARBA00004127"/>
    </source>
</evidence>
<protein>
    <recommendedName>
        <fullName evidence="8">FAR-17a/AIG1-like protein</fullName>
    </recommendedName>
</protein>
<reference evidence="6 7" key="1">
    <citation type="journal article" date="2023" name="Res Sq">
        <title>Genomic and morphological characterization of Knufia obscura isolated from the Mars 2020 spacecraft assembly facility.</title>
        <authorList>
            <person name="Chander A.M."/>
            <person name="Teixeira M.M."/>
            <person name="Singh N.K."/>
            <person name="Williams M.P."/>
            <person name="Parker C.W."/>
            <person name="Leo P."/>
            <person name="Stajich J.E."/>
            <person name="Torok T."/>
            <person name="Tighe S."/>
            <person name="Mason C.E."/>
            <person name="Venkateswaran K."/>
        </authorList>
    </citation>
    <scope>NUCLEOTIDE SEQUENCE [LARGE SCALE GENOMIC DNA]</scope>
    <source>
        <strain evidence="6 7">CCFEE 5817</strain>
    </source>
</reference>
<dbReference type="GeneID" id="89998110"/>